<dbReference type="GO" id="GO:0005198">
    <property type="term" value="F:structural molecule activity"/>
    <property type="evidence" value="ECO:0007669"/>
    <property type="project" value="InterPro"/>
</dbReference>
<evidence type="ECO:0000313" key="5">
    <source>
        <dbReference type="EMBL" id="QKW53891.1"/>
    </source>
</evidence>
<dbReference type="AlphaFoldDB" id="A0A7H8NHB8"/>
<name>A0A7H8NHB8_9ACTN</name>
<dbReference type="PANTHER" id="PTHR35344:SF4">
    <property type="entry name" value="GAS VESICLE PROTEIN A1"/>
    <property type="match status" value="1"/>
</dbReference>
<dbReference type="Pfam" id="PF00741">
    <property type="entry name" value="Gas_vesicle"/>
    <property type="match status" value="1"/>
</dbReference>
<feature type="compositionally biased region" description="Low complexity" evidence="4">
    <location>
        <begin position="138"/>
        <end position="147"/>
    </location>
</feature>
<sequence length="170" mass="17552">MSDPLASRPGLASGLSPRGAEPSANLADILERVLDKGVVIAGDIQINLLDIELLTIKLRLVVASVDKAKEMGIDWWERDPSLSSLAQRPAPPPVTPSVRDAPTAPAVPVATADGALGAADEAMGRELVEENARLRAELAQLRAGAPAAPGPAAPRDGHGDRDEPGEGSNP</sequence>
<protein>
    <submittedName>
        <fullName evidence="5">Gas vesicle protein</fullName>
    </submittedName>
</protein>
<feature type="region of interest" description="Disordered" evidence="4">
    <location>
        <begin position="1"/>
        <end position="20"/>
    </location>
</feature>
<feature type="compositionally biased region" description="Basic and acidic residues" evidence="4">
    <location>
        <begin position="155"/>
        <end position="164"/>
    </location>
</feature>
<keyword evidence="1" id="KW-0304">Gas vesicle</keyword>
<comment type="subcellular location">
    <subcellularLocation>
        <location evidence="2">Gas vesicle</location>
    </subcellularLocation>
</comment>
<comment type="similarity">
    <text evidence="3">Belongs to the gas vesicle GvpA family.</text>
</comment>
<evidence type="ECO:0000256" key="3">
    <source>
        <dbReference type="ARBA" id="ARBA00035646"/>
    </source>
</evidence>
<dbReference type="PROSITE" id="PS00234">
    <property type="entry name" value="GAS_VESICLE_A_1"/>
    <property type="match status" value="1"/>
</dbReference>
<dbReference type="RefSeq" id="WP_176165595.1">
    <property type="nucleotide sequence ID" value="NZ_CP054929.1"/>
</dbReference>
<dbReference type="Proteomes" id="UP000509303">
    <property type="component" value="Chromosome"/>
</dbReference>
<feature type="region of interest" description="Disordered" evidence="4">
    <location>
        <begin position="83"/>
        <end position="104"/>
    </location>
</feature>
<proteinExistence type="inferred from homology"/>
<accession>A0A7H8NHB8</accession>
<dbReference type="EMBL" id="CP054929">
    <property type="protein sequence ID" value="QKW53891.1"/>
    <property type="molecule type" value="Genomic_DNA"/>
</dbReference>
<evidence type="ECO:0000256" key="4">
    <source>
        <dbReference type="SAM" id="MobiDB-lite"/>
    </source>
</evidence>
<dbReference type="InterPro" id="IPR018493">
    <property type="entry name" value="GvpA-like_CS"/>
</dbReference>
<dbReference type="GO" id="GO:0012506">
    <property type="term" value="C:vesicle membrane"/>
    <property type="evidence" value="ECO:0007669"/>
    <property type="project" value="InterPro"/>
</dbReference>
<keyword evidence="6" id="KW-1185">Reference proteome</keyword>
<reference evidence="5 6" key="1">
    <citation type="submission" date="2020-06" db="EMBL/GenBank/DDBJ databases">
        <title>Genome mining for natural products.</title>
        <authorList>
            <person name="Zhang B."/>
            <person name="Shi J."/>
            <person name="Ge H."/>
        </authorList>
    </citation>
    <scope>NUCLEOTIDE SEQUENCE [LARGE SCALE GENOMIC DNA]</scope>
    <source>
        <strain evidence="5 6">NA00687</strain>
    </source>
</reference>
<gene>
    <name evidence="5" type="ORF">HUT08_34915</name>
</gene>
<organism evidence="5 6">
    <name type="scientific">Streptomyces buecherae</name>
    <dbReference type="NCBI Taxonomy" id="2763006"/>
    <lineage>
        <taxon>Bacteria</taxon>
        <taxon>Bacillati</taxon>
        <taxon>Actinomycetota</taxon>
        <taxon>Actinomycetes</taxon>
        <taxon>Kitasatosporales</taxon>
        <taxon>Streptomycetaceae</taxon>
        <taxon>Streptomyces</taxon>
    </lineage>
</organism>
<dbReference type="GO" id="GO:0031411">
    <property type="term" value="C:gas vesicle"/>
    <property type="evidence" value="ECO:0007669"/>
    <property type="project" value="UniProtKB-SubCell"/>
</dbReference>
<evidence type="ECO:0000256" key="1">
    <source>
        <dbReference type="ARBA" id="ARBA00022987"/>
    </source>
</evidence>
<evidence type="ECO:0000256" key="2">
    <source>
        <dbReference type="ARBA" id="ARBA00035108"/>
    </source>
</evidence>
<evidence type="ECO:0000313" key="6">
    <source>
        <dbReference type="Proteomes" id="UP000509303"/>
    </source>
</evidence>
<feature type="region of interest" description="Disordered" evidence="4">
    <location>
        <begin position="138"/>
        <end position="170"/>
    </location>
</feature>
<dbReference type="PANTHER" id="PTHR35344">
    <property type="entry name" value="GAS VESICLE STRUCTURAL PROTEIN 2-RELATED"/>
    <property type="match status" value="1"/>
</dbReference>
<dbReference type="InterPro" id="IPR000638">
    <property type="entry name" value="Gas-vesicle_GvpA-like"/>
</dbReference>
<dbReference type="InterPro" id="IPR050530">
    <property type="entry name" value="GvpA"/>
</dbReference>